<name>A0A2K8NWI4_9MOLU</name>
<proteinExistence type="predicted"/>
<keyword evidence="2" id="KW-1185">Reference proteome</keyword>
<dbReference type="Proteomes" id="UP000232063">
    <property type="component" value="Chromosome"/>
</dbReference>
<organism evidence="1 2">
    <name type="scientific">Williamsoniiplasma luminosum</name>
    <dbReference type="NCBI Taxonomy" id="214888"/>
    <lineage>
        <taxon>Bacteria</taxon>
        <taxon>Bacillati</taxon>
        <taxon>Mycoplasmatota</taxon>
        <taxon>Mollicutes</taxon>
        <taxon>Entomoplasmatales</taxon>
        <taxon>Williamsoniiplasma</taxon>
    </lineage>
</organism>
<dbReference type="KEGG" id="elj:ELUMI_v1c08370"/>
<protein>
    <submittedName>
        <fullName evidence="1">Uncharacterized protein</fullName>
    </submittedName>
</protein>
<reference evidence="1 2" key="1">
    <citation type="submission" date="2017-11" db="EMBL/GenBank/DDBJ databases">
        <title>Genome sequence of Entomoplasma luminosum PIMN-1 (ATCC 49195).</title>
        <authorList>
            <person name="Lo W.-S."/>
            <person name="Gasparich G.E."/>
            <person name="Kuo C.-H."/>
        </authorList>
    </citation>
    <scope>NUCLEOTIDE SEQUENCE [LARGE SCALE GENOMIC DNA]</scope>
    <source>
        <strain evidence="1 2">PIMN-1</strain>
    </source>
</reference>
<evidence type="ECO:0000313" key="1">
    <source>
        <dbReference type="EMBL" id="ATZ17558.1"/>
    </source>
</evidence>
<evidence type="ECO:0000313" key="2">
    <source>
        <dbReference type="Proteomes" id="UP000232063"/>
    </source>
</evidence>
<accession>A0A2K8NWI4</accession>
<gene>
    <name evidence="1" type="ORF">ELUMI_v1c08370</name>
</gene>
<dbReference type="AlphaFoldDB" id="A0A2K8NWI4"/>
<sequence length="31" mass="3791">MMKFNKHIFIAKTKVKLLPRFENGKLIRQME</sequence>
<dbReference type="EMBL" id="CP024963">
    <property type="protein sequence ID" value="ATZ17558.1"/>
    <property type="molecule type" value="Genomic_DNA"/>
</dbReference>